<dbReference type="GeneID" id="95754483"/>
<name>A0A4U2Y8N0_9BACL</name>
<dbReference type="InterPro" id="IPR011105">
    <property type="entry name" value="Cell_wall_hydrolase_SleB"/>
</dbReference>
<keyword evidence="2" id="KW-0378">Hydrolase</keyword>
<dbReference type="RefSeq" id="WP_063231077.1">
    <property type="nucleotide sequence ID" value="NZ_SZNK01000001.1"/>
</dbReference>
<organism evidence="2 3">
    <name type="scientific">Brevibacillus antibioticus</name>
    <dbReference type="NCBI Taxonomy" id="2570228"/>
    <lineage>
        <taxon>Bacteria</taxon>
        <taxon>Bacillati</taxon>
        <taxon>Bacillota</taxon>
        <taxon>Bacilli</taxon>
        <taxon>Bacillales</taxon>
        <taxon>Paenibacillaceae</taxon>
        <taxon>Brevibacillus</taxon>
    </lineage>
</organism>
<comment type="caution">
    <text evidence="2">The sequence shown here is derived from an EMBL/GenBank/DDBJ whole genome shotgun (WGS) entry which is preliminary data.</text>
</comment>
<keyword evidence="3" id="KW-1185">Reference proteome</keyword>
<accession>A0A4U2Y8N0</accession>
<dbReference type="Gene3D" id="1.10.10.2520">
    <property type="entry name" value="Cell wall hydrolase SleB, domain 1"/>
    <property type="match status" value="1"/>
</dbReference>
<gene>
    <name evidence="2" type="ORF">E8L90_16945</name>
</gene>
<evidence type="ECO:0000313" key="2">
    <source>
        <dbReference type="EMBL" id="TKI57016.1"/>
    </source>
</evidence>
<reference evidence="2 3" key="1">
    <citation type="submission" date="2019-04" db="EMBL/GenBank/DDBJ databases">
        <title>Whole genome sequencing of Brevibacillus sp. TGS2-1.</title>
        <authorList>
            <person name="Choi A."/>
        </authorList>
    </citation>
    <scope>NUCLEOTIDE SEQUENCE [LARGE SCALE GENOMIC DNA]</scope>
    <source>
        <strain evidence="2 3">TGS2-1</strain>
    </source>
</reference>
<protein>
    <submittedName>
        <fullName evidence="2">Cell wall hydrolase</fullName>
    </submittedName>
</protein>
<dbReference type="GO" id="GO:0016787">
    <property type="term" value="F:hydrolase activity"/>
    <property type="evidence" value="ECO:0007669"/>
    <property type="project" value="UniProtKB-KW"/>
</dbReference>
<dbReference type="AlphaFoldDB" id="A0A4U2Y8N0"/>
<proteinExistence type="predicted"/>
<feature type="domain" description="Cell wall hydrolase SleB" evidence="1">
    <location>
        <begin position="35"/>
        <end position="159"/>
    </location>
</feature>
<sequence length="168" mass="19047">MAYPYGEPLENYDELEGRDSVDLLARIIYAEASTESKEGKRGVAFVIQNRKELVRNKAPHHKEFGKKATFESVILHPGQFNGAESDQMLKPVLKSKAWKDSLDIAQNLSDQDNPIGTCLWFNGVKVFQKNTTSNEKYYTGWGGKAKIVEREDIGDHVFFRVEGYSVTK</sequence>
<evidence type="ECO:0000313" key="3">
    <source>
        <dbReference type="Proteomes" id="UP000307841"/>
    </source>
</evidence>
<dbReference type="InterPro" id="IPR042047">
    <property type="entry name" value="SleB_dom1"/>
</dbReference>
<dbReference type="EMBL" id="SZNK01000001">
    <property type="protein sequence ID" value="TKI57016.1"/>
    <property type="molecule type" value="Genomic_DNA"/>
</dbReference>
<dbReference type="Pfam" id="PF07486">
    <property type="entry name" value="Hydrolase_2"/>
    <property type="match status" value="1"/>
</dbReference>
<dbReference type="OrthoDB" id="1642705at2"/>
<evidence type="ECO:0000259" key="1">
    <source>
        <dbReference type="Pfam" id="PF07486"/>
    </source>
</evidence>
<dbReference type="Proteomes" id="UP000307841">
    <property type="component" value="Unassembled WGS sequence"/>
</dbReference>